<keyword evidence="5" id="KW-1133">Transmembrane helix</keyword>
<gene>
    <name evidence="6" type="ORF">WA026_007906</name>
</gene>
<dbReference type="SUPFAM" id="SSF55073">
    <property type="entry name" value="Nucleotide cyclase"/>
    <property type="match status" value="2"/>
</dbReference>
<dbReference type="GO" id="GO:0005524">
    <property type="term" value="F:ATP binding"/>
    <property type="evidence" value="ECO:0007669"/>
    <property type="project" value="UniProtKB-KW"/>
</dbReference>
<dbReference type="SUPFAM" id="SSF52540">
    <property type="entry name" value="P-loop containing nucleoside triphosphate hydrolases"/>
    <property type="match status" value="1"/>
</dbReference>
<evidence type="ECO:0000256" key="3">
    <source>
        <dbReference type="ARBA" id="ARBA00023239"/>
    </source>
</evidence>
<dbReference type="Proteomes" id="UP001431783">
    <property type="component" value="Unassembled WGS sequence"/>
</dbReference>
<dbReference type="EMBL" id="JARQZJ010000033">
    <property type="protein sequence ID" value="KAK9875515.1"/>
    <property type="molecule type" value="Genomic_DNA"/>
</dbReference>
<evidence type="ECO:0000313" key="7">
    <source>
        <dbReference type="Proteomes" id="UP001431783"/>
    </source>
</evidence>
<sequence length="1772" mass="206074">MAKMSRTSSARSMSSSHRRVWRMEPQEEFIWAMRLHRATEDTSGDDDSTTESEEEAFIPEVREKSLSGSLPDYYSEKIQRQVQLFSSFLPDAALVDLNDYSVKEIECCMLYGRITGLHQLIEKNRNVKADFKLKLTTELNEFFGAIVQEILLNGGDIVKFSPSTIVAIWKCNRLSTMTQNVHIALDCTLVVQKSLSKFSLEAGEKVTVEFAITAGSVYFSLIGDDVCSTYLMCGTMYEDVRKARKEITVKNIIVAPNAIQYIHSFEYEIDQVEGYAFFQVIGLTAMWKQVRRADYQEVDLEGRLGQSSVSAVSLTGRGSFVARAGSTNEFYLRPVLMDVVDNPETFLENISKFCQTGIRAGILEDQPVENFVELRDVSIISIKIETSISKTYFMLDLTDQIFKIVSRFALQYLGHPDFVRTHDNKAFMSVTFGLRHCSHVMQQRSALKCAHKIMGSIRTKDKINTVSIGVSTGKVYYTMIGHPLRQELTMFGKTVATAINLATAFNGRIVCDQDTFLHSKMDADCFGSISKDQMHVVGEIHSASFYELMSDEMPQSDKIPIYDQPTIGRDKEISTFTTMLDNFAKNSHSSRKDSNVPSTLYIRAYPKEGKTRLLHEFVRLTPRDIPAHYIPLRHGNEDMPFFFIQKFFTLQFGNDLASLRPKEREKRLMESLTTLPNYDHIWALNPVFNVNFRLPENASKYSSDEKLEIISKILTFICRRMFNSIWVVAVDDVEYLDEQSWKILEDMHKFDLFFLVMTSNRDLSLRLSGRPIFAGNSKVTRIKIDALSPNYFGAIACQHFNVFICSSDLEYVLQKKSNGNIGYIKNLLTNLYHRGFIYVRELNINEISEENLIPQSLILLIPMPESRKKRIMNFIAKKGKYDTNEFKRILWYLFVESMQGSSFYDLRAKLYKVILKTDKIRVCFLKKSLAMSTMPEDLTISIRITQIFEMLTYPEQMILKCCSVLGDSFSRMVLEHVLTIDYYALLAPAVQSFFEMSILCCGRGDFTEGAQFTVIREKCVDPQFDEDLSCKCRAIFQERFRNIPDYAYCGFLRFKNPRFREIIYEQLRQSQKVDCHGKVIIFLHEETKRCRSCGRDAFNWDTKKRLDDYNEDLKKEWLGKKKARRAEREFDSLRTPMHDLFYEDKIPTGSMHKYSSIKTSSFLSLDLSIKTEMDPTAVDMDVYSVKKVFGPMHIMKASTNVSMVRTFSTIDFTFCECLQILSAYFRDMIIHCRGAGQHTKLYDNLQKYAYLCIYNRNISEAQTILKQAYPCINDIFEMAKAPPKWKKKLFEGKLSTISALAYMELGLFDDAIVEVRIAMKKFEIQWPESNIRKILNLVTEKIKRLLTFFAFPEINTKSLSTCICEYYVDVAEALNLYGKLMMIKKKWKSAELACSWALCKALSAQTDFSIICDCFCNMIMVSIHSKNLYMCDALQVHALRFCYRKTNRIESWELAAVCKMYFSIMIFKFIRSQVAFGIHLGYVIIKIGSCMNDTEKLLVVSTYLMTLLMSKLLLQEASSLLYEMEFCSEEMDDFRAQTWFHSQALFFHIETGYCIVPFQQCVNMFDINTRISDDSDFIDIYRRYGILMWLWFLRNEQWESASHFNEFIEQSTSTKTVLGKESIRSVISQLYIMEGRLLLLVNKLNKGNIWECQKLENSVKQMMKTLFLESKFFTWMIPRLLFLETYYYYIKNNEKKYKKYMAKTKEASAKYDSQMIQEWSNHNRKAWKKELTRKQRTFWRDHCEENNLFFFQQFDPNSDEIGFFTLPTPMFI</sequence>
<feature type="region of interest" description="Disordered" evidence="4">
    <location>
        <begin position="1"/>
        <end position="20"/>
    </location>
</feature>
<comment type="caution">
    <text evidence="6">The sequence shown here is derived from an EMBL/GenBank/DDBJ whole genome shotgun (WGS) entry which is preliminary data.</text>
</comment>
<evidence type="ECO:0008006" key="8">
    <source>
        <dbReference type="Google" id="ProtNLM"/>
    </source>
</evidence>
<dbReference type="PANTHER" id="PTHR16305:SF28">
    <property type="entry name" value="GUANYLATE CYCLASE DOMAIN-CONTAINING PROTEIN"/>
    <property type="match status" value="1"/>
</dbReference>
<protein>
    <recommendedName>
        <fullName evidence="8">Adenylate cyclase type 10</fullName>
    </recommendedName>
</protein>
<keyword evidence="2" id="KW-0067">ATP-binding</keyword>
<dbReference type="Gene3D" id="3.30.70.1230">
    <property type="entry name" value="Nucleotide cyclase"/>
    <property type="match status" value="2"/>
</dbReference>
<feature type="compositionally biased region" description="Low complexity" evidence="4">
    <location>
        <begin position="1"/>
        <end position="15"/>
    </location>
</feature>
<evidence type="ECO:0000256" key="5">
    <source>
        <dbReference type="SAM" id="Phobius"/>
    </source>
</evidence>
<keyword evidence="7" id="KW-1185">Reference proteome</keyword>
<reference evidence="6 7" key="1">
    <citation type="submission" date="2023-03" db="EMBL/GenBank/DDBJ databases">
        <title>Genome insight into feeding habits of ladybird beetles.</title>
        <authorList>
            <person name="Li H.-S."/>
            <person name="Huang Y.-H."/>
            <person name="Pang H."/>
        </authorList>
    </citation>
    <scope>NUCLEOTIDE SEQUENCE [LARGE SCALE GENOMIC DNA]</scope>
    <source>
        <strain evidence="6">SYSU_2023b</strain>
        <tissue evidence="6">Whole body</tissue>
    </source>
</reference>
<keyword evidence="1" id="KW-0547">Nucleotide-binding</keyword>
<organism evidence="6 7">
    <name type="scientific">Henosepilachna vigintioctopunctata</name>
    <dbReference type="NCBI Taxonomy" id="420089"/>
    <lineage>
        <taxon>Eukaryota</taxon>
        <taxon>Metazoa</taxon>
        <taxon>Ecdysozoa</taxon>
        <taxon>Arthropoda</taxon>
        <taxon>Hexapoda</taxon>
        <taxon>Insecta</taxon>
        <taxon>Pterygota</taxon>
        <taxon>Neoptera</taxon>
        <taxon>Endopterygota</taxon>
        <taxon>Coleoptera</taxon>
        <taxon>Polyphaga</taxon>
        <taxon>Cucujiformia</taxon>
        <taxon>Coccinelloidea</taxon>
        <taxon>Coccinellidae</taxon>
        <taxon>Epilachninae</taxon>
        <taxon>Epilachnini</taxon>
        <taxon>Henosepilachna</taxon>
    </lineage>
</organism>
<dbReference type="GO" id="GO:0004016">
    <property type="term" value="F:adenylate cyclase activity"/>
    <property type="evidence" value="ECO:0007669"/>
    <property type="project" value="TreeGrafter"/>
</dbReference>
<keyword evidence="5" id="KW-0472">Membrane</keyword>
<evidence type="ECO:0000256" key="2">
    <source>
        <dbReference type="ARBA" id="ARBA00022840"/>
    </source>
</evidence>
<evidence type="ECO:0000256" key="1">
    <source>
        <dbReference type="ARBA" id="ARBA00022741"/>
    </source>
</evidence>
<evidence type="ECO:0000313" key="6">
    <source>
        <dbReference type="EMBL" id="KAK9875515.1"/>
    </source>
</evidence>
<accession>A0AAW1TZ12</accession>
<feature type="transmembrane region" description="Helical" evidence="5">
    <location>
        <begin position="1672"/>
        <end position="1690"/>
    </location>
</feature>
<keyword evidence="5" id="KW-0812">Transmembrane</keyword>
<dbReference type="InterPro" id="IPR027417">
    <property type="entry name" value="P-loop_NTPase"/>
</dbReference>
<keyword evidence="3" id="KW-0456">Lyase</keyword>
<dbReference type="GO" id="GO:0005737">
    <property type="term" value="C:cytoplasm"/>
    <property type="evidence" value="ECO:0007669"/>
    <property type="project" value="TreeGrafter"/>
</dbReference>
<proteinExistence type="predicted"/>
<name>A0AAW1TZ12_9CUCU</name>
<evidence type="ECO:0000256" key="4">
    <source>
        <dbReference type="SAM" id="MobiDB-lite"/>
    </source>
</evidence>
<dbReference type="PANTHER" id="PTHR16305">
    <property type="entry name" value="TESTICULAR SOLUBLE ADENYLYL CYCLASE"/>
    <property type="match status" value="1"/>
</dbReference>
<dbReference type="InterPro" id="IPR029787">
    <property type="entry name" value="Nucleotide_cyclase"/>
</dbReference>